<dbReference type="PROSITE" id="PS51318">
    <property type="entry name" value="TAT"/>
    <property type="match status" value="1"/>
</dbReference>
<feature type="compositionally biased region" description="Basic and acidic residues" evidence="1">
    <location>
        <begin position="16"/>
        <end position="31"/>
    </location>
</feature>
<evidence type="ECO:0000313" key="2">
    <source>
        <dbReference type="EMBL" id="RKR88159.1"/>
    </source>
</evidence>
<protein>
    <submittedName>
        <fullName evidence="2">Uncharacterized protein (DUF1501 family)</fullName>
    </submittedName>
</protein>
<name>A0A495JJI0_9ACTN</name>
<dbReference type="Pfam" id="PF07394">
    <property type="entry name" value="DUF1501"/>
    <property type="match status" value="1"/>
</dbReference>
<gene>
    <name evidence="2" type="ORF">BDK92_2466</name>
</gene>
<dbReference type="OrthoDB" id="9779968at2"/>
<organism evidence="2 3">
    <name type="scientific">Micromonospora pisi</name>
    <dbReference type="NCBI Taxonomy" id="589240"/>
    <lineage>
        <taxon>Bacteria</taxon>
        <taxon>Bacillati</taxon>
        <taxon>Actinomycetota</taxon>
        <taxon>Actinomycetes</taxon>
        <taxon>Micromonosporales</taxon>
        <taxon>Micromonosporaceae</taxon>
        <taxon>Micromonospora</taxon>
    </lineage>
</organism>
<dbReference type="InterPro" id="IPR010869">
    <property type="entry name" value="DUF1501"/>
</dbReference>
<sequence>MTQENPQPPDGNPPYHPDDAPPRPRTAQELRRHGPNLAEAAIRVQAESVTGELTEQRDRWRHGFTRRRVMAGAGAVGVASLAGQIATTRVAFGAPATTNRALVVVFLRGGMDGLSVVVPRGDRNYLNARRNIAIPDGALIAGDNRFGLHPALAPLEPFWKSGRMAAVHAVASPDASRSHFQAQDCLERGAASTGVHTGWLDRVLTALGPGTTFRAIAEGSALPRSLVGGENKLVLQGIREFDLQGFSGVRASTLTALKALYTGLDDHPLATQATETLASIAAARKIASKDYRSTAQWPGGGFADQLRDVARLIKAKVGLRVAAVDIGGWDMHTNIGGPDGGDMRNRLNELASALGAFAADLGPALDDVSVVTMSEFGRRVEANGSSGTDHGHGGLMLLLGGGMNGGKVHGRWPGLGAGALDQGDLAGANDYRDVLAELLRSRLGVADHKPIFPGLKHKEIGVFR</sequence>
<evidence type="ECO:0000313" key="3">
    <source>
        <dbReference type="Proteomes" id="UP000277671"/>
    </source>
</evidence>
<dbReference type="RefSeq" id="WP_121156813.1">
    <property type="nucleotide sequence ID" value="NZ_RBKT01000001.1"/>
</dbReference>
<dbReference type="EMBL" id="RBKT01000001">
    <property type="protein sequence ID" value="RKR88159.1"/>
    <property type="molecule type" value="Genomic_DNA"/>
</dbReference>
<dbReference type="AlphaFoldDB" id="A0A495JJI0"/>
<dbReference type="PANTHER" id="PTHR43737:SF1">
    <property type="entry name" value="DUF1501 DOMAIN-CONTAINING PROTEIN"/>
    <property type="match status" value="1"/>
</dbReference>
<feature type="region of interest" description="Disordered" evidence="1">
    <location>
        <begin position="1"/>
        <end position="31"/>
    </location>
</feature>
<proteinExistence type="predicted"/>
<evidence type="ECO:0000256" key="1">
    <source>
        <dbReference type="SAM" id="MobiDB-lite"/>
    </source>
</evidence>
<feature type="compositionally biased region" description="Pro residues" evidence="1">
    <location>
        <begin position="1"/>
        <end position="15"/>
    </location>
</feature>
<dbReference type="PANTHER" id="PTHR43737">
    <property type="entry name" value="BLL7424 PROTEIN"/>
    <property type="match status" value="1"/>
</dbReference>
<dbReference type="InterPro" id="IPR006311">
    <property type="entry name" value="TAT_signal"/>
</dbReference>
<dbReference type="Proteomes" id="UP000277671">
    <property type="component" value="Unassembled WGS sequence"/>
</dbReference>
<reference evidence="2 3" key="1">
    <citation type="submission" date="2018-10" db="EMBL/GenBank/DDBJ databases">
        <title>Sequencing the genomes of 1000 actinobacteria strains.</title>
        <authorList>
            <person name="Klenk H.-P."/>
        </authorList>
    </citation>
    <scope>NUCLEOTIDE SEQUENCE [LARGE SCALE GENOMIC DNA]</scope>
    <source>
        <strain evidence="2 3">DSM 45175</strain>
    </source>
</reference>
<keyword evidence="3" id="KW-1185">Reference proteome</keyword>
<accession>A0A495JJI0</accession>
<comment type="caution">
    <text evidence="2">The sequence shown here is derived from an EMBL/GenBank/DDBJ whole genome shotgun (WGS) entry which is preliminary data.</text>
</comment>